<evidence type="ECO:0000259" key="4">
    <source>
        <dbReference type="Pfam" id="PF25876"/>
    </source>
</evidence>
<dbReference type="Gene3D" id="1.10.287.470">
    <property type="entry name" value="Helix hairpin bin"/>
    <property type="match status" value="1"/>
</dbReference>
<sequence length="424" mass="43863">MTHPHSPAERPAPRPRRRLSRLLLAGAAVAVLAAAAAGDTLVATVSPALAEAGPEAAAPQAEPAVPVSVVVVEQRQVVSWQSYSGRLEAVDSVAVRPRVAGQVTEVLFREGGMVAAGDVLMRLDPAPYAAEVARAEAQVAAAEARLAFAGREHARGRQLADSGTIPRSVLEGRAHDHQEAQAALGVARAALTRARLDLGYTEVRAPVAGRVGRAEVTVGNLVGGGGEAPVLTTLVSVDPIYATFAATEETVMQALAGLRAQPPAGALPVERIPVRMTVSGSEVPVEGHVQMIDNVVDVDSGTIRVRAQFPNPDGRLMPGQFARLALGQPATAAALLVSDRAVGTDQDKKFVLVVDADDRVAYREVMLGDRADGLRIVTAGLSAGERIVVNGLQRVRPGSLVAAEEVAMAAVSAAPAAAQALAQR</sequence>
<feature type="chain" id="PRO_5013080831" evidence="3">
    <location>
        <begin position="37"/>
        <end position="424"/>
    </location>
</feature>
<dbReference type="InterPro" id="IPR058626">
    <property type="entry name" value="MdtA-like_b-barrel"/>
</dbReference>
<keyword evidence="3" id="KW-0732">Signal</keyword>
<protein>
    <submittedName>
        <fullName evidence="8">Membrane fusion protein, multidrug efflux system</fullName>
    </submittedName>
</protein>
<evidence type="ECO:0000256" key="3">
    <source>
        <dbReference type="SAM" id="SignalP"/>
    </source>
</evidence>
<feature type="domain" description="Multidrug resistance protein MdtA-like alpha-helical hairpin" evidence="4">
    <location>
        <begin position="132"/>
        <end position="201"/>
    </location>
</feature>
<dbReference type="Pfam" id="PF25967">
    <property type="entry name" value="RND-MFP_C"/>
    <property type="match status" value="1"/>
</dbReference>
<dbReference type="Gene3D" id="2.40.30.170">
    <property type="match status" value="1"/>
</dbReference>
<dbReference type="EMBL" id="OCNJ01000010">
    <property type="protein sequence ID" value="SOD99921.1"/>
    <property type="molecule type" value="Genomic_DNA"/>
</dbReference>
<keyword evidence="9" id="KW-1185">Reference proteome</keyword>
<comment type="similarity">
    <text evidence="2">Belongs to the membrane fusion protein (MFP) (TC 8.A.1) family.</text>
</comment>
<dbReference type="AlphaFoldDB" id="A0A286GWP3"/>
<dbReference type="Proteomes" id="UP000219621">
    <property type="component" value="Unassembled WGS sequence"/>
</dbReference>
<feature type="domain" description="Multidrug resistance protein MdtA-like C-terminal permuted SH3" evidence="7">
    <location>
        <begin position="334"/>
        <end position="394"/>
    </location>
</feature>
<reference evidence="8 9" key="1">
    <citation type="submission" date="2017-09" db="EMBL/GenBank/DDBJ databases">
        <authorList>
            <person name="Ehlers B."/>
            <person name="Leendertz F.H."/>
        </authorList>
    </citation>
    <scope>NUCLEOTIDE SEQUENCE [LARGE SCALE GENOMIC DNA]</scope>
    <source>
        <strain evidence="8 9">USBA 140</strain>
    </source>
</reference>
<dbReference type="RefSeq" id="WP_097280940.1">
    <property type="nucleotide sequence ID" value="NZ_OCNJ01000010.1"/>
</dbReference>
<dbReference type="OrthoDB" id="9816569at2"/>
<evidence type="ECO:0000259" key="6">
    <source>
        <dbReference type="Pfam" id="PF25944"/>
    </source>
</evidence>
<dbReference type="InterPro" id="IPR058627">
    <property type="entry name" value="MdtA-like_C"/>
</dbReference>
<name>A0A286GWP3_9PROT</name>
<evidence type="ECO:0000259" key="5">
    <source>
        <dbReference type="Pfam" id="PF25917"/>
    </source>
</evidence>
<feature type="signal peptide" evidence="3">
    <location>
        <begin position="1"/>
        <end position="36"/>
    </location>
</feature>
<dbReference type="PANTHER" id="PTHR30158:SF10">
    <property type="entry name" value="CATION EFFLUX PUMP"/>
    <property type="match status" value="1"/>
</dbReference>
<evidence type="ECO:0000256" key="2">
    <source>
        <dbReference type="ARBA" id="ARBA00009477"/>
    </source>
</evidence>
<dbReference type="Pfam" id="PF25917">
    <property type="entry name" value="BSH_RND"/>
    <property type="match status" value="1"/>
</dbReference>
<accession>A0A286GWP3</accession>
<evidence type="ECO:0000313" key="9">
    <source>
        <dbReference type="Proteomes" id="UP000219621"/>
    </source>
</evidence>
<organism evidence="8 9">
    <name type="scientific">Caenispirillum bisanense</name>
    <dbReference type="NCBI Taxonomy" id="414052"/>
    <lineage>
        <taxon>Bacteria</taxon>
        <taxon>Pseudomonadati</taxon>
        <taxon>Pseudomonadota</taxon>
        <taxon>Alphaproteobacteria</taxon>
        <taxon>Rhodospirillales</taxon>
        <taxon>Novispirillaceae</taxon>
        <taxon>Caenispirillum</taxon>
    </lineage>
</organism>
<proteinExistence type="inferred from homology"/>
<dbReference type="InterPro" id="IPR006143">
    <property type="entry name" value="RND_pump_MFP"/>
</dbReference>
<evidence type="ECO:0000259" key="7">
    <source>
        <dbReference type="Pfam" id="PF25967"/>
    </source>
</evidence>
<dbReference type="GO" id="GO:0030313">
    <property type="term" value="C:cell envelope"/>
    <property type="evidence" value="ECO:0007669"/>
    <property type="project" value="UniProtKB-SubCell"/>
</dbReference>
<dbReference type="Gene3D" id="2.40.420.20">
    <property type="match status" value="1"/>
</dbReference>
<dbReference type="InterPro" id="IPR058625">
    <property type="entry name" value="MdtA-like_BSH"/>
</dbReference>
<dbReference type="PANTHER" id="PTHR30158">
    <property type="entry name" value="ACRA/E-RELATED COMPONENT OF DRUG EFFLUX TRANSPORTER"/>
    <property type="match status" value="1"/>
</dbReference>
<gene>
    <name evidence="8" type="ORF">SAMN05421508_110105</name>
</gene>
<comment type="subcellular location">
    <subcellularLocation>
        <location evidence="1">Cell envelope</location>
    </subcellularLocation>
</comment>
<feature type="domain" description="Multidrug resistance protein MdtA-like beta-barrel" evidence="6">
    <location>
        <begin position="240"/>
        <end position="325"/>
    </location>
</feature>
<dbReference type="Pfam" id="PF25876">
    <property type="entry name" value="HH_MFP_RND"/>
    <property type="match status" value="1"/>
</dbReference>
<dbReference type="Pfam" id="PF25944">
    <property type="entry name" value="Beta-barrel_RND"/>
    <property type="match status" value="1"/>
</dbReference>
<dbReference type="GO" id="GO:0022857">
    <property type="term" value="F:transmembrane transporter activity"/>
    <property type="evidence" value="ECO:0007669"/>
    <property type="project" value="InterPro"/>
</dbReference>
<evidence type="ECO:0000313" key="8">
    <source>
        <dbReference type="EMBL" id="SOD99921.1"/>
    </source>
</evidence>
<dbReference type="FunFam" id="2.40.420.20:FF:000001">
    <property type="entry name" value="Efflux RND transporter periplasmic adaptor subunit"/>
    <property type="match status" value="1"/>
</dbReference>
<dbReference type="GO" id="GO:0005886">
    <property type="term" value="C:plasma membrane"/>
    <property type="evidence" value="ECO:0007669"/>
    <property type="project" value="TreeGrafter"/>
</dbReference>
<evidence type="ECO:0000256" key="1">
    <source>
        <dbReference type="ARBA" id="ARBA00004196"/>
    </source>
</evidence>
<dbReference type="GO" id="GO:0046677">
    <property type="term" value="P:response to antibiotic"/>
    <property type="evidence" value="ECO:0007669"/>
    <property type="project" value="TreeGrafter"/>
</dbReference>
<dbReference type="NCBIfam" id="TIGR01730">
    <property type="entry name" value="RND_mfp"/>
    <property type="match status" value="1"/>
</dbReference>
<dbReference type="Gene3D" id="2.40.50.100">
    <property type="match status" value="1"/>
</dbReference>
<dbReference type="SUPFAM" id="SSF111369">
    <property type="entry name" value="HlyD-like secretion proteins"/>
    <property type="match status" value="1"/>
</dbReference>
<dbReference type="InterPro" id="IPR058624">
    <property type="entry name" value="MdtA-like_HH"/>
</dbReference>
<feature type="domain" description="Multidrug resistance protein MdtA-like barrel-sandwich hybrid" evidence="5">
    <location>
        <begin position="92"/>
        <end position="233"/>
    </location>
</feature>